<gene>
    <name evidence="5" type="ORF">GCM10022404_29440</name>
</gene>
<comment type="caution">
    <text evidence="5">The sequence shown here is derived from an EMBL/GenBank/DDBJ whole genome shotgun (WGS) entry which is preliminary data.</text>
</comment>
<evidence type="ECO:0000256" key="1">
    <source>
        <dbReference type="ARBA" id="ARBA00006534"/>
    </source>
</evidence>
<evidence type="ECO:0000313" key="5">
    <source>
        <dbReference type="EMBL" id="GAA3877786.1"/>
    </source>
</evidence>
<dbReference type="InterPro" id="IPR029062">
    <property type="entry name" value="Class_I_gatase-like"/>
</dbReference>
<protein>
    <recommendedName>
        <fullName evidence="7">Peptidase E</fullName>
    </recommendedName>
</protein>
<dbReference type="Proteomes" id="UP001399917">
    <property type="component" value="Unassembled WGS sequence"/>
</dbReference>
<dbReference type="Gene3D" id="3.40.50.880">
    <property type="match status" value="1"/>
</dbReference>
<keyword evidence="6" id="KW-1185">Reference proteome</keyword>
<evidence type="ECO:0000256" key="2">
    <source>
        <dbReference type="ARBA" id="ARBA00022670"/>
    </source>
</evidence>
<accession>A0ABP7KIK5</accession>
<sequence length="121" mass="12900">MALSGFDTAATQHLKTGNIAYGGFSAGAVVASPSLSGIDLMDDPEAVPNGYQKEVVWSGMKWIDFSIVPHFQSDHPESEAANVAKDFFMKNGIPHRTIADGEVIFGEAGSFEVLPRTSKSP</sequence>
<dbReference type="Pfam" id="PF03575">
    <property type="entry name" value="Peptidase_S51"/>
    <property type="match status" value="1"/>
</dbReference>
<dbReference type="InterPro" id="IPR005320">
    <property type="entry name" value="Peptidase_S51"/>
</dbReference>
<evidence type="ECO:0008006" key="7">
    <source>
        <dbReference type="Google" id="ProtNLM"/>
    </source>
</evidence>
<organism evidence="5 6">
    <name type="scientific">Celeribacter arenosi</name>
    <dbReference type="NCBI Taxonomy" id="792649"/>
    <lineage>
        <taxon>Bacteria</taxon>
        <taxon>Pseudomonadati</taxon>
        <taxon>Pseudomonadota</taxon>
        <taxon>Alphaproteobacteria</taxon>
        <taxon>Rhodobacterales</taxon>
        <taxon>Roseobacteraceae</taxon>
        <taxon>Celeribacter</taxon>
    </lineage>
</organism>
<proteinExistence type="inferred from homology"/>
<dbReference type="EMBL" id="BAABDF010000007">
    <property type="protein sequence ID" value="GAA3877786.1"/>
    <property type="molecule type" value="Genomic_DNA"/>
</dbReference>
<keyword evidence="4" id="KW-0720">Serine protease</keyword>
<evidence type="ECO:0000313" key="6">
    <source>
        <dbReference type="Proteomes" id="UP001399917"/>
    </source>
</evidence>
<keyword evidence="2" id="KW-0645">Protease</keyword>
<evidence type="ECO:0000256" key="3">
    <source>
        <dbReference type="ARBA" id="ARBA00022801"/>
    </source>
</evidence>
<name>A0ABP7KIK5_9RHOB</name>
<comment type="similarity">
    <text evidence="1">Belongs to the peptidase S51 family.</text>
</comment>
<evidence type="ECO:0000256" key="4">
    <source>
        <dbReference type="ARBA" id="ARBA00022825"/>
    </source>
</evidence>
<keyword evidence="3" id="KW-0378">Hydrolase</keyword>
<reference evidence="6" key="1">
    <citation type="journal article" date="2019" name="Int. J. Syst. Evol. Microbiol.">
        <title>The Global Catalogue of Microorganisms (GCM) 10K type strain sequencing project: providing services to taxonomists for standard genome sequencing and annotation.</title>
        <authorList>
            <consortium name="The Broad Institute Genomics Platform"/>
            <consortium name="The Broad Institute Genome Sequencing Center for Infectious Disease"/>
            <person name="Wu L."/>
            <person name="Ma J."/>
        </authorList>
    </citation>
    <scope>NUCLEOTIDE SEQUENCE [LARGE SCALE GENOMIC DNA]</scope>
    <source>
        <strain evidence="6">JCM 17190</strain>
    </source>
</reference>